<comment type="caution">
    <text evidence="8">The sequence shown here is derived from an EMBL/GenBank/DDBJ whole genome shotgun (WGS) entry which is preliminary data.</text>
</comment>
<dbReference type="Pfam" id="PF13193">
    <property type="entry name" value="AMP-binding_C"/>
    <property type="match status" value="1"/>
</dbReference>
<dbReference type="CDD" id="cd12118">
    <property type="entry name" value="ttLC_FACS_AEE21_like"/>
    <property type="match status" value="1"/>
</dbReference>
<evidence type="ECO:0000259" key="6">
    <source>
        <dbReference type="Pfam" id="PF00501"/>
    </source>
</evidence>
<keyword evidence="5" id="KW-0067">ATP-binding</keyword>
<evidence type="ECO:0000256" key="5">
    <source>
        <dbReference type="ARBA" id="ARBA00022840"/>
    </source>
</evidence>
<dbReference type="InterPro" id="IPR045851">
    <property type="entry name" value="AMP-bd_C_sf"/>
</dbReference>
<dbReference type="Gene3D" id="3.40.50.12780">
    <property type="entry name" value="N-terminal domain of ligase-like"/>
    <property type="match status" value="1"/>
</dbReference>
<sequence>MELGLVRCSANYVPLSPISFLERAASVHRDKTSILYGTKRFSWSETYQRCLKVASALAQLGTTPGDIVAALAPNIPALYELHFAVPMAGAVISALNTRFDVDTLALVLQQLEPKFIFVDYQYLDIVLKTLAQISLRPGKKVVQVVSIPDYDKPTSSIGSNHKNVMDYDDVLAMGKADFEIVRPINECDPISVNYTSGSTGNPKGVVYSHRAAYLNSLAAIFRFDMRQMPVFLWTLDMFRCNGWCLTWAMAALGAANICLRSVTAELIFDSVLFHRITHLCSAPAILNIIAESPVSSQRPLPNKVTLNVASALPHSEIMKKVEELGFNVVQGYGMTEALGPAVVWQAKPESDSTFPDEEMINWREGLHNVLIEGIDVKVPNTIESVPHDGKTIGEVMFRSNTLMSGYFKNPKATQEAFRDGWYHTKDLGVTHPNGCIQLKDRAQDVILSGEETISSLEVEAVLLSHPKVSEAAVVGKHDAVLKEVPCAFVKLKDGCSASAEEIIQFCGNQLPSHMIPKSVTFGDLPLNFSGKARKFVLREKINAMDTPANS</sequence>
<reference evidence="8" key="1">
    <citation type="submission" date="2022-02" db="EMBL/GenBank/DDBJ databases">
        <authorList>
            <person name="Henning P.M."/>
            <person name="McCubbin A.G."/>
            <person name="Shore J.S."/>
        </authorList>
    </citation>
    <scope>NUCLEOTIDE SEQUENCE</scope>
    <source>
        <strain evidence="8">F60SS</strain>
        <tissue evidence="8">Leaves</tissue>
    </source>
</reference>
<organism evidence="8 9">
    <name type="scientific">Turnera subulata</name>
    <dbReference type="NCBI Taxonomy" id="218843"/>
    <lineage>
        <taxon>Eukaryota</taxon>
        <taxon>Viridiplantae</taxon>
        <taxon>Streptophyta</taxon>
        <taxon>Embryophyta</taxon>
        <taxon>Tracheophyta</taxon>
        <taxon>Spermatophyta</taxon>
        <taxon>Magnoliopsida</taxon>
        <taxon>eudicotyledons</taxon>
        <taxon>Gunneridae</taxon>
        <taxon>Pentapetalae</taxon>
        <taxon>rosids</taxon>
        <taxon>fabids</taxon>
        <taxon>Malpighiales</taxon>
        <taxon>Passifloraceae</taxon>
        <taxon>Turnera</taxon>
    </lineage>
</organism>
<keyword evidence="3" id="KW-0436">Ligase</keyword>
<feature type="domain" description="AMP-binding enzyme C-terminal" evidence="7">
    <location>
        <begin position="457"/>
        <end position="531"/>
    </location>
</feature>
<evidence type="ECO:0000256" key="4">
    <source>
        <dbReference type="ARBA" id="ARBA00022741"/>
    </source>
</evidence>
<dbReference type="AlphaFoldDB" id="A0A9Q0G9N0"/>
<dbReference type="InterPro" id="IPR020845">
    <property type="entry name" value="AMP-binding_CS"/>
</dbReference>
<dbReference type="EMBL" id="JAKUCV010001568">
    <property type="protein sequence ID" value="KAJ4845787.1"/>
    <property type="molecule type" value="Genomic_DNA"/>
</dbReference>
<dbReference type="GO" id="GO:0005829">
    <property type="term" value="C:cytosol"/>
    <property type="evidence" value="ECO:0007669"/>
    <property type="project" value="UniProtKB-SubCell"/>
</dbReference>
<feature type="domain" description="AMP-dependent synthetase/ligase" evidence="6">
    <location>
        <begin position="21"/>
        <end position="407"/>
    </location>
</feature>
<evidence type="ECO:0000313" key="9">
    <source>
        <dbReference type="Proteomes" id="UP001141552"/>
    </source>
</evidence>
<evidence type="ECO:0000256" key="2">
    <source>
        <dbReference type="ARBA" id="ARBA00006432"/>
    </source>
</evidence>
<proteinExistence type="inferred from homology"/>
<evidence type="ECO:0008006" key="10">
    <source>
        <dbReference type="Google" id="ProtNLM"/>
    </source>
</evidence>
<dbReference type="Proteomes" id="UP001141552">
    <property type="component" value="Unassembled WGS sequence"/>
</dbReference>
<dbReference type="PANTHER" id="PTHR43859">
    <property type="entry name" value="ACYL-ACTIVATING ENZYME"/>
    <property type="match status" value="1"/>
</dbReference>
<accession>A0A9Q0G9N0</accession>
<evidence type="ECO:0000256" key="1">
    <source>
        <dbReference type="ARBA" id="ARBA00004514"/>
    </source>
</evidence>
<keyword evidence="4" id="KW-0547">Nucleotide-binding</keyword>
<dbReference type="OrthoDB" id="10253115at2759"/>
<name>A0A9Q0G9N0_9ROSI</name>
<dbReference type="InterPro" id="IPR000873">
    <property type="entry name" value="AMP-dep_synth/lig_dom"/>
</dbReference>
<dbReference type="Pfam" id="PF00501">
    <property type="entry name" value="AMP-binding"/>
    <property type="match status" value="1"/>
</dbReference>
<dbReference type="InterPro" id="IPR042099">
    <property type="entry name" value="ANL_N_sf"/>
</dbReference>
<comment type="subcellular location">
    <subcellularLocation>
        <location evidence="1">Cytoplasm</location>
        <location evidence="1">Cytosol</location>
    </subcellularLocation>
</comment>
<dbReference type="InterPro" id="IPR025110">
    <property type="entry name" value="AMP-bd_C"/>
</dbReference>
<dbReference type="PANTHER" id="PTHR43859:SF11">
    <property type="entry name" value="4-COUMARATE--COA LIGASE"/>
    <property type="match status" value="1"/>
</dbReference>
<keyword evidence="9" id="KW-1185">Reference proteome</keyword>
<evidence type="ECO:0000313" key="8">
    <source>
        <dbReference type="EMBL" id="KAJ4845787.1"/>
    </source>
</evidence>
<dbReference type="GO" id="GO:0005524">
    <property type="term" value="F:ATP binding"/>
    <property type="evidence" value="ECO:0007669"/>
    <property type="project" value="UniProtKB-KW"/>
</dbReference>
<protein>
    <recommendedName>
        <fullName evidence="10">4-coumarate--CoA ligase</fullName>
    </recommendedName>
</protein>
<comment type="similarity">
    <text evidence="2">Belongs to the ATP-dependent AMP-binding enzyme family.</text>
</comment>
<evidence type="ECO:0000256" key="3">
    <source>
        <dbReference type="ARBA" id="ARBA00022598"/>
    </source>
</evidence>
<evidence type="ECO:0000259" key="7">
    <source>
        <dbReference type="Pfam" id="PF13193"/>
    </source>
</evidence>
<gene>
    <name evidence="8" type="ORF">Tsubulata_041452</name>
</gene>
<reference evidence="8" key="2">
    <citation type="journal article" date="2023" name="Plants (Basel)">
        <title>Annotation of the Turnera subulata (Passifloraceae) Draft Genome Reveals the S-Locus Evolved after the Divergence of Turneroideae from Passifloroideae in a Stepwise Manner.</title>
        <authorList>
            <person name="Henning P.M."/>
            <person name="Roalson E.H."/>
            <person name="Mir W."/>
            <person name="McCubbin A.G."/>
            <person name="Shore J.S."/>
        </authorList>
    </citation>
    <scope>NUCLEOTIDE SEQUENCE</scope>
    <source>
        <strain evidence="8">F60SS</strain>
    </source>
</reference>
<dbReference type="SUPFAM" id="SSF56801">
    <property type="entry name" value="Acetyl-CoA synthetase-like"/>
    <property type="match status" value="1"/>
</dbReference>
<dbReference type="PROSITE" id="PS00455">
    <property type="entry name" value="AMP_BINDING"/>
    <property type="match status" value="1"/>
</dbReference>
<dbReference type="Gene3D" id="3.30.300.30">
    <property type="match status" value="1"/>
</dbReference>
<dbReference type="GO" id="GO:0016874">
    <property type="term" value="F:ligase activity"/>
    <property type="evidence" value="ECO:0007669"/>
    <property type="project" value="UniProtKB-KW"/>
</dbReference>